<evidence type="ECO:0000313" key="3">
    <source>
        <dbReference type="EMBL" id="KAK4312020.1"/>
    </source>
</evidence>
<dbReference type="InterPro" id="IPR050951">
    <property type="entry name" value="Retrovirus_Pol_polyprotein"/>
</dbReference>
<dbReference type="Proteomes" id="UP001292094">
    <property type="component" value="Unassembled WGS sequence"/>
</dbReference>
<evidence type="ECO:0000313" key="4">
    <source>
        <dbReference type="Proteomes" id="UP001292094"/>
    </source>
</evidence>
<dbReference type="EMBL" id="JAWZYT010001449">
    <property type="protein sequence ID" value="KAK4312020.1"/>
    <property type="molecule type" value="Genomic_DNA"/>
</dbReference>
<feature type="domain" description="Integrase zinc-binding" evidence="2">
    <location>
        <begin position="202"/>
        <end position="257"/>
    </location>
</feature>
<sequence length="320" mass="36567">MIKWAEPYAEAHGGFHVNSGVYRTAHDGHQERLEPQTAVRETGKTGNSQKGYFPFKCHRYNKIGHKWTDCRQQKYSQVNLCEIENQIHNTTTQQPGATLLCPDQNCTCSQVCAVTTRAGATKSPQSPVKPLRCLDLKKGLQLASAELRREQRSDPDHQKWREYALHGHPVGSKQNYRFQMKRGLLYRVVDDKGESSSQLVLPKSVRLAVMEVAHEGLLGGHFGINKTVSKIKGNFAWPGMFSEIRRFCQSCDRCQRVVSRDGHSRTYHANLLQLYRERKVTPEDEASVAVVEEEDHDDELPQVELPQLRQRCRNQPNSIY</sequence>
<gene>
    <name evidence="3" type="ORF">Pmani_016513</name>
</gene>
<dbReference type="PANTHER" id="PTHR37984:SF15">
    <property type="entry name" value="INTEGRASE CATALYTIC DOMAIN-CONTAINING PROTEIN"/>
    <property type="match status" value="1"/>
</dbReference>
<keyword evidence="4" id="KW-1185">Reference proteome</keyword>
<protein>
    <recommendedName>
        <fullName evidence="1">RNA-directed DNA polymerase</fullName>
        <ecNumber evidence="1">2.7.7.49</ecNumber>
    </recommendedName>
</protein>
<comment type="caution">
    <text evidence="3">The sequence shown here is derived from an EMBL/GenBank/DDBJ whole genome shotgun (WGS) entry which is preliminary data.</text>
</comment>
<proteinExistence type="predicted"/>
<name>A0AAE1UAF5_9EUCA</name>
<dbReference type="Pfam" id="PF17921">
    <property type="entry name" value="Integrase_H2C2"/>
    <property type="match status" value="1"/>
</dbReference>
<dbReference type="Gene3D" id="1.10.340.70">
    <property type="match status" value="1"/>
</dbReference>
<dbReference type="GO" id="GO:0003964">
    <property type="term" value="F:RNA-directed DNA polymerase activity"/>
    <property type="evidence" value="ECO:0007669"/>
    <property type="project" value="UniProtKB-EC"/>
</dbReference>
<dbReference type="FunFam" id="1.10.340.70:FF:000001">
    <property type="entry name" value="Retrovirus-related Pol polyprotein from transposon gypsy-like Protein"/>
    <property type="match status" value="1"/>
</dbReference>
<organism evidence="3 4">
    <name type="scientific">Petrolisthes manimaculis</name>
    <dbReference type="NCBI Taxonomy" id="1843537"/>
    <lineage>
        <taxon>Eukaryota</taxon>
        <taxon>Metazoa</taxon>
        <taxon>Ecdysozoa</taxon>
        <taxon>Arthropoda</taxon>
        <taxon>Crustacea</taxon>
        <taxon>Multicrustacea</taxon>
        <taxon>Malacostraca</taxon>
        <taxon>Eumalacostraca</taxon>
        <taxon>Eucarida</taxon>
        <taxon>Decapoda</taxon>
        <taxon>Pleocyemata</taxon>
        <taxon>Anomura</taxon>
        <taxon>Galatheoidea</taxon>
        <taxon>Porcellanidae</taxon>
        <taxon>Petrolisthes</taxon>
    </lineage>
</organism>
<evidence type="ECO:0000256" key="1">
    <source>
        <dbReference type="ARBA" id="ARBA00012493"/>
    </source>
</evidence>
<dbReference type="PANTHER" id="PTHR37984">
    <property type="entry name" value="PROTEIN CBG26694"/>
    <property type="match status" value="1"/>
</dbReference>
<reference evidence="3" key="1">
    <citation type="submission" date="2023-11" db="EMBL/GenBank/DDBJ databases">
        <title>Genome assemblies of two species of porcelain crab, Petrolisthes cinctipes and Petrolisthes manimaculis (Anomura: Porcellanidae).</title>
        <authorList>
            <person name="Angst P."/>
        </authorList>
    </citation>
    <scope>NUCLEOTIDE SEQUENCE</scope>
    <source>
        <strain evidence="3">PB745_02</strain>
        <tissue evidence="3">Gill</tissue>
    </source>
</reference>
<dbReference type="InterPro" id="IPR041588">
    <property type="entry name" value="Integrase_H2C2"/>
</dbReference>
<accession>A0AAE1UAF5</accession>
<evidence type="ECO:0000259" key="2">
    <source>
        <dbReference type="Pfam" id="PF17921"/>
    </source>
</evidence>
<dbReference type="EC" id="2.7.7.49" evidence="1"/>
<dbReference type="AlphaFoldDB" id="A0AAE1UAF5"/>